<dbReference type="PANTHER" id="PTHR10641">
    <property type="entry name" value="MYB FAMILY TRANSCRIPTION FACTOR"/>
    <property type="match status" value="1"/>
</dbReference>
<dbReference type="InterPro" id="IPR009057">
    <property type="entry name" value="Homeodomain-like_sf"/>
</dbReference>
<protein>
    <submittedName>
        <fullName evidence="8">Uncharacterized protein</fullName>
    </submittedName>
</protein>
<dbReference type="PROSITE" id="PS50090">
    <property type="entry name" value="MYB_LIKE"/>
    <property type="match status" value="2"/>
</dbReference>
<feature type="compositionally biased region" description="Basic and acidic residues" evidence="5">
    <location>
        <begin position="120"/>
        <end position="141"/>
    </location>
</feature>
<evidence type="ECO:0000256" key="4">
    <source>
        <dbReference type="ARBA" id="ARBA00023242"/>
    </source>
</evidence>
<dbReference type="EMBL" id="BPVZ01000010">
    <property type="protein sequence ID" value="GKU96604.1"/>
    <property type="molecule type" value="Genomic_DNA"/>
</dbReference>
<dbReference type="InterPro" id="IPR015495">
    <property type="entry name" value="Myb_TF_plants"/>
</dbReference>
<dbReference type="PROSITE" id="PS51294">
    <property type="entry name" value="HTH_MYB"/>
    <property type="match status" value="2"/>
</dbReference>
<proteinExistence type="predicted"/>
<dbReference type="InterPro" id="IPR017930">
    <property type="entry name" value="Myb_dom"/>
</dbReference>
<dbReference type="SMART" id="SM00717">
    <property type="entry name" value="SANT"/>
    <property type="match status" value="2"/>
</dbReference>
<dbReference type="Proteomes" id="UP001054252">
    <property type="component" value="Unassembled WGS sequence"/>
</dbReference>
<comment type="caution">
    <text evidence="8">The sequence shown here is derived from an EMBL/GenBank/DDBJ whole genome shotgun (WGS) entry which is preliminary data.</text>
</comment>
<reference evidence="8 9" key="1">
    <citation type="journal article" date="2021" name="Commun. Biol.">
        <title>The genome of Shorea leprosula (Dipterocarpaceae) highlights the ecological relevance of drought in aseasonal tropical rainforests.</title>
        <authorList>
            <person name="Ng K.K.S."/>
            <person name="Kobayashi M.J."/>
            <person name="Fawcett J.A."/>
            <person name="Hatakeyama M."/>
            <person name="Paape T."/>
            <person name="Ng C.H."/>
            <person name="Ang C.C."/>
            <person name="Tnah L.H."/>
            <person name="Lee C.T."/>
            <person name="Nishiyama T."/>
            <person name="Sese J."/>
            <person name="O'Brien M.J."/>
            <person name="Copetti D."/>
            <person name="Mohd Noor M.I."/>
            <person name="Ong R.C."/>
            <person name="Putra M."/>
            <person name="Sireger I.Z."/>
            <person name="Indrioko S."/>
            <person name="Kosugi Y."/>
            <person name="Izuno A."/>
            <person name="Isagi Y."/>
            <person name="Lee S.L."/>
            <person name="Shimizu K.K."/>
        </authorList>
    </citation>
    <scope>NUCLEOTIDE SEQUENCE [LARGE SCALE GENOMIC DNA]</scope>
    <source>
        <strain evidence="8">214</strain>
    </source>
</reference>
<feature type="domain" description="HTH myb-type" evidence="7">
    <location>
        <begin position="62"/>
        <end position="116"/>
    </location>
</feature>
<gene>
    <name evidence="8" type="ORF">SLEP1_g9821</name>
</gene>
<feature type="domain" description="Myb-like" evidence="6">
    <location>
        <begin position="9"/>
        <end position="61"/>
    </location>
</feature>
<dbReference type="CDD" id="cd00167">
    <property type="entry name" value="SANT"/>
    <property type="match status" value="2"/>
</dbReference>
<evidence type="ECO:0000313" key="8">
    <source>
        <dbReference type="EMBL" id="GKU96604.1"/>
    </source>
</evidence>
<evidence type="ECO:0000256" key="1">
    <source>
        <dbReference type="ARBA" id="ARBA00004123"/>
    </source>
</evidence>
<dbReference type="SUPFAM" id="SSF46689">
    <property type="entry name" value="Homeodomain-like"/>
    <property type="match status" value="1"/>
</dbReference>
<organism evidence="8 9">
    <name type="scientific">Rubroshorea leprosula</name>
    <dbReference type="NCBI Taxonomy" id="152421"/>
    <lineage>
        <taxon>Eukaryota</taxon>
        <taxon>Viridiplantae</taxon>
        <taxon>Streptophyta</taxon>
        <taxon>Embryophyta</taxon>
        <taxon>Tracheophyta</taxon>
        <taxon>Spermatophyta</taxon>
        <taxon>Magnoliopsida</taxon>
        <taxon>eudicotyledons</taxon>
        <taxon>Gunneridae</taxon>
        <taxon>Pentapetalae</taxon>
        <taxon>rosids</taxon>
        <taxon>malvids</taxon>
        <taxon>Malvales</taxon>
        <taxon>Dipterocarpaceae</taxon>
        <taxon>Rubroshorea</taxon>
    </lineage>
</organism>
<name>A0AAV5IE24_9ROSI</name>
<dbReference type="Gene3D" id="1.10.10.60">
    <property type="entry name" value="Homeodomain-like"/>
    <property type="match status" value="2"/>
</dbReference>
<keyword evidence="3" id="KW-0238">DNA-binding</keyword>
<evidence type="ECO:0000259" key="7">
    <source>
        <dbReference type="PROSITE" id="PS51294"/>
    </source>
</evidence>
<feature type="domain" description="HTH myb-type" evidence="7">
    <location>
        <begin position="9"/>
        <end position="61"/>
    </location>
</feature>
<keyword evidence="9" id="KW-1185">Reference proteome</keyword>
<accession>A0AAV5IE24</accession>
<dbReference type="PANTHER" id="PTHR10641:SF1418">
    <property type="entry name" value="MYB-RELATED TRANSCRIPTION FACTOR"/>
    <property type="match status" value="1"/>
</dbReference>
<sequence>MVRTPICDKSGLRKGTWTAEEDRKLMAYVTRYGCWNWRQLPKFAGLSRCGKSCRLRWMNYLRPNIKRGNYTREEEETILKLHESLGNKWSAIAAKLPGRTDNEIKNYWHTTLKKRLKQKPIPDDQGKEKSQSKTNTKEKETSTNNHLNGSPITPPIFESLVSSPQPTSTDQQSSTSAIAIAKSEDRDLIYDQEFTALLGESFVSSQQPTSIDQQSSTSDNAITTSDDLDMGFGEGITAWLGECEAHSGDFWTEPFLADNFHIATECESLPLVPVVDPDSDGELLCPQYYGFYDDPIACLIDQL</sequence>
<dbReference type="InterPro" id="IPR001005">
    <property type="entry name" value="SANT/Myb"/>
</dbReference>
<dbReference type="GO" id="GO:0003677">
    <property type="term" value="F:DNA binding"/>
    <property type="evidence" value="ECO:0007669"/>
    <property type="project" value="UniProtKB-KW"/>
</dbReference>
<feature type="region of interest" description="Disordered" evidence="5">
    <location>
        <begin position="115"/>
        <end position="176"/>
    </location>
</feature>
<feature type="compositionally biased region" description="Low complexity" evidence="5">
    <location>
        <begin position="162"/>
        <end position="176"/>
    </location>
</feature>
<comment type="subcellular location">
    <subcellularLocation>
        <location evidence="1">Nucleus</location>
    </subcellularLocation>
</comment>
<evidence type="ECO:0000259" key="6">
    <source>
        <dbReference type="PROSITE" id="PS50090"/>
    </source>
</evidence>
<evidence type="ECO:0000256" key="2">
    <source>
        <dbReference type="ARBA" id="ARBA00022737"/>
    </source>
</evidence>
<keyword evidence="2" id="KW-0677">Repeat</keyword>
<dbReference type="Pfam" id="PF00249">
    <property type="entry name" value="Myb_DNA-binding"/>
    <property type="match status" value="2"/>
</dbReference>
<feature type="domain" description="Myb-like" evidence="6">
    <location>
        <begin position="62"/>
        <end position="112"/>
    </location>
</feature>
<evidence type="ECO:0000256" key="5">
    <source>
        <dbReference type="SAM" id="MobiDB-lite"/>
    </source>
</evidence>
<dbReference type="AlphaFoldDB" id="A0AAV5IE24"/>
<evidence type="ECO:0000313" key="9">
    <source>
        <dbReference type="Proteomes" id="UP001054252"/>
    </source>
</evidence>
<evidence type="ECO:0000256" key="3">
    <source>
        <dbReference type="ARBA" id="ARBA00023125"/>
    </source>
</evidence>
<dbReference type="GO" id="GO:0005634">
    <property type="term" value="C:nucleus"/>
    <property type="evidence" value="ECO:0007669"/>
    <property type="project" value="UniProtKB-SubCell"/>
</dbReference>
<keyword evidence="4" id="KW-0539">Nucleus</keyword>
<dbReference type="FunFam" id="1.10.10.60:FF:000001">
    <property type="entry name" value="MYB-related transcription factor"/>
    <property type="match status" value="1"/>
</dbReference>